<sequence>MLRRNYANSLVIGALADIMHYKMMIITVHGDDNFVKVVEPQSGASVGTLYFGHSGNHYVALKPKQQKISSYAAAVKSSSSIPKIKLENCSSQETHKVKSPCPSKTFKTKRSTTPKIRKGKTHQQMEWWETTDEYNPGISIWRGKPILNEESDLEILVKEEMDFKEEKEESDLEILIKDEMAETVPQGKCKAENTIDSDQSVVVISSDDEMEVDSSPLKQSIRKKRQRISSVSHKVTKSQINVPMLLLRVSFHDDPVPA</sequence>
<reference evidence="2" key="1">
    <citation type="submission" date="2023-01" db="EMBL/GenBank/DDBJ databases">
        <title>Genome assembly of the deep-sea coral Lophelia pertusa.</title>
        <authorList>
            <person name="Herrera S."/>
            <person name="Cordes E."/>
        </authorList>
    </citation>
    <scope>NUCLEOTIDE SEQUENCE</scope>
    <source>
        <strain evidence="2">USNM1676648</strain>
        <tissue evidence="2">Polyp</tissue>
    </source>
</reference>
<comment type="caution">
    <text evidence="2">The sequence shown here is derived from an EMBL/GenBank/DDBJ whole genome shotgun (WGS) entry which is preliminary data.</text>
</comment>
<accession>A0A9X0CTN0</accession>
<dbReference type="Proteomes" id="UP001163046">
    <property type="component" value="Unassembled WGS sequence"/>
</dbReference>
<organism evidence="2 3">
    <name type="scientific">Desmophyllum pertusum</name>
    <dbReference type="NCBI Taxonomy" id="174260"/>
    <lineage>
        <taxon>Eukaryota</taxon>
        <taxon>Metazoa</taxon>
        <taxon>Cnidaria</taxon>
        <taxon>Anthozoa</taxon>
        <taxon>Hexacorallia</taxon>
        <taxon>Scleractinia</taxon>
        <taxon>Caryophylliina</taxon>
        <taxon>Caryophylliidae</taxon>
        <taxon>Desmophyllum</taxon>
    </lineage>
</organism>
<protein>
    <submittedName>
        <fullName evidence="2">Uncharacterized protein</fullName>
    </submittedName>
</protein>
<feature type="region of interest" description="Disordered" evidence="1">
    <location>
        <begin position="94"/>
        <end position="123"/>
    </location>
</feature>
<evidence type="ECO:0000313" key="2">
    <source>
        <dbReference type="EMBL" id="KAJ7375657.1"/>
    </source>
</evidence>
<dbReference type="AlphaFoldDB" id="A0A9X0CTN0"/>
<gene>
    <name evidence="2" type="ORF">OS493_039796</name>
</gene>
<evidence type="ECO:0000313" key="3">
    <source>
        <dbReference type="Proteomes" id="UP001163046"/>
    </source>
</evidence>
<dbReference type="EMBL" id="MU826591">
    <property type="protein sequence ID" value="KAJ7375657.1"/>
    <property type="molecule type" value="Genomic_DNA"/>
</dbReference>
<feature type="compositionally biased region" description="Basic residues" evidence="1">
    <location>
        <begin position="106"/>
        <end position="121"/>
    </location>
</feature>
<keyword evidence="3" id="KW-1185">Reference proteome</keyword>
<proteinExistence type="predicted"/>
<name>A0A9X0CTN0_9CNID</name>
<dbReference type="OrthoDB" id="6015275at2759"/>
<evidence type="ECO:0000256" key="1">
    <source>
        <dbReference type="SAM" id="MobiDB-lite"/>
    </source>
</evidence>